<evidence type="ECO:0000313" key="6">
    <source>
        <dbReference type="Proteomes" id="UP000002429"/>
    </source>
</evidence>
<evidence type="ECO:0000256" key="2">
    <source>
        <dbReference type="ARBA" id="ARBA00023125"/>
    </source>
</evidence>
<evidence type="ECO:0000256" key="1">
    <source>
        <dbReference type="ARBA" id="ARBA00023015"/>
    </source>
</evidence>
<keyword evidence="1" id="KW-0805">Transcription regulation</keyword>
<dbReference type="GO" id="GO:0006355">
    <property type="term" value="P:regulation of DNA-templated transcription"/>
    <property type="evidence" value="ECO:0007669"/>
    <property type="project" value="InterPro"/>
</dbReference>
<dbReference type="HOGENOM" id="CLU_000445_90_1_4"/>
<accession>Q1LDF0</accession>
<organism evidence="5 6">
    <name type="scientific">Cupriavidus metallidurans (strain ATCC 43123 / DSM 2839 / NBRC 102507 / CH34)</name>
    <name type="common">Ralstonia metallidurans</name>
    <dbReference type="NCBI Taxonomy" id="266264"/>
    <lineage>
        <taxon>Bacteria</taxon>
        <taxon>Pseudomonadati</taxon>
        <taxon>Pseudomonadota</taxon>
        <taxon>Betaproteobacteria</taxon>
        <taxon>Burkholderiales</taxon>
        <taxon>Burkholderiaceae</taxon>
        <taxon>Cupriavidus</taxon>
    </lineage>
</organism>
<dbReference type="AlphaFoldDB" id="Q1LDF0"/>
<dbReference type="KEGG" id="rme:Rmet_4964"/>
<evidence type="ECO:0000259" key="4">
    <source>
        <dbReference type="PROSITE" id="PS50043"/>
    </source>
</evidence>
<dbReference type="InterPro" id="IPR016032">
    <property type="entry name" value="Sig_transdc_resp-reg_C-effctor"/>
</dbReference>
<protein>
    <submittedName>
        <fullName evidence="5">Two component transcriptional regulator, LuxR family</fullName>
    </submittedName>
</protein>
<sequence length="223" mass="24245">MKKVRLCIASDRPAVCQALARRLESLPCIELVGNSGRAEEVLAITQRAGCDVVLQVREPESGLDQSALFLRLVDSTMAPPATLVVQADLTRRADVLTLLGSGVKNIVSALDDADAVAQAVLMAHMGIGSLSPRAMDVMWGSWRAAPRAVDEVRHSVDEIRHSLSRRELEVLRLYLAGVPISKIARDTGRSVNTVSAQKKSLMRKMNVQDHVQLVAMSIQYGLV</sequence>
<proteinExistence type="predicted"/>
<keyword evidence="5" id="KW-0614">Plasmid</keyword>
<dbReference type="eggNOG" id="COG2197">
    <property type="taxonomic scope" value="Bacteria"/>
</dbReference>
<dbReference type="PANTHER" id="PTHR44688">
    <property type="entry name" value="DNA-BINDING TRANSCRIPTIONAL ACTIVATOR DEVR_DOSR"/>
    <property type="match status" value="1"/>
</dbReference>
<keyword evidence="2" id="KW-0238">DNA-binding</keyword>
<gene>
    <name evidence="5" type="ordered locus">Rmet_4964</name>
</gene>
<dbReference type="CDD" id="cd06170">
    <property type="entry name" value="LuxR_C_like"/>
    <property type="match status" value="1"/>
</dbReference>
<reference evidence="6" key="1">
    <citation type="journal article" date="2010" name="PLoS ONE">
        <title>The complete genome sequence of Cupriavidus metallidurans strain CH34, a master survivalist in harsh and anthropogenic environments.</title>
        <authorList>
            <person name="Janssen P.J."/>
            <person name="Van Houdt R."/>
            <person name="Moors H."/>
            <person name="Monsieurs P."/>
            <person name="Morin N."/>
            <person name="Michaux A."/>
            <person name="Benotmane M.A."/>
            <person name="Leys N."/>
            <person name="Vallaeys T."/>
            <person name="Lapidus A."/>
            <person name="Monchy S."/>
            <person name="Medigue C."/>
            <person name="Taghavi S."/>
            <person name="McCorkle S."/>
            <person name="Dunn J."/>
            <person name="van der Lelie D."/>
            <person name="Mergeay M."/>
        </authorList>
    </citation>
    <scope>NUCLEOTIDE SEQUENCE [LARGE SCALE GENOMIC DNA]</scope>
    <source>
        <strain evidence="6">ATCC 43123 / DSM 2839 / NBRC 102507 / CH34</strain>
    </source>
</reference>
<dbReference type="Gene3D" id="3.40.50.2300">
    <property type="match status" value="1"/>
</dbReference>
<name>Q1LDF0_CUPMC</name>
<keyword evidence="6" id="KW-1185">Reference proteome</keyword>
<dbReference type="InterPro" id="IPR000792">
    <property type="entry name" value="Tscrpt_reg_LuxR_C"/>
</dbReference>
<dbReference type="PRINTS" id="PR00038">
    <property type="entry name" value="HTHLUXR"/>
</dbReference>
<dbReference type="EMBL" id="CP000353">
    <property type="protein sequence ID" value="ABF11826.1"/>
    <property type="molecule type" value="Genomic_DNA"/>
</dbReference>
<evidence type="ECO:0000256" key="3">
    <source>
        <dbReference type="ARBA" id="ARBA00023163"/>
    </source>
</evidence>
<dbReference type="Proteomes" id="UP000002429">
    <property type="component" value="Plasmid megaplasmid"/>
</dbReference>
<dbReference type="GO" id="GO:0003677">
    <property type="term" value="F:DNA binding"/>
    <property type="evidence" value="ECO:0007669"/>
    <property type="project" value="UniProtKB-KW"/>
</dbReference>
<evidence type="ECO:0000313" key="5">
    <source>
        <dbReference type="EMBL" id="ABF11826.1"/>
    </source>
</evidence>
<feature type="domain" description="HTH luxR-type" evidence="4">
    <location>
        <begin position="156"/>
        <end position="221"/>
    </location>
</feature>
<dbReference type="PANTHER" id="PTHR44688:SF16">
    <property type="entry name" value="DNA-BINDING TRANSCRIPTIONAL ACTIVATOR DEVR_DOSR"/>
    <property type="match status" value="1"/>
</dbReference>
<geneLocation type="plasmid" evidence="5 6">
    <name>megaplasmid</name>
</geneLocation>
<dbReference type="SUPFAM" id="SSF46894">
    <property type="entry name" value="C-terminal effector domain of the bipartite response regulators"/>
    <property type="match status" value="1"/>
</dbReference>
<dbReference type="PROSITE" id="PS50043">
    <property type="entry name" value="HTH_LUXR_2"/>
    <property type="match status" value="1"/>
</dbReference>
<dbReference type="SMART" id="SM00421">
    <property type="entry name" value="HTH_LUXR"/>
    <property type="match status" value="1"/>
</dbReference>
<dbReference type="Pfam" id="PF00196">
    <property type="entry name" value="GerE"/>
    <property type="match status" value="1"/>
</dbReference>
<keyword evidence="3" id="KW-0804">Transcription</keyword>